<dbReference type="InterPro" id="IPR006034">
    <property type="entry name" value="Asparaginase/glutaminase-like"/>
</dbReference>
<dbReference type="Pfam" id="PF17763">
    <property type="entry name" value="Asparaginase_C"/>
    <property type="match status" value="1"/>
</dbReference>
<dbReference type="Pfam" id="PF00710">
    <property type="entry name" value="Asparaginase"/>
    <property type="match status" value="1"/>
</dbReference>
<dbReference type="Gene3D" id="3.40.50.40">
    <property type="match status" value="1"/>
</dbReference>
<dbReference type="PANTHER" id="PTHR11707:SF28">
    <property type="entry name" value="60 KDA LYSOPHOSPHOLIPASE"/>
    <property type="match status" value="1"/>
</dbReference>
<dbReference type="InterPro" id="IPR027473">
    <property type="entry name" value="L-asparaginase_C"/>
</dbReference>
<feature type="domain" description="Asparaginase/glutaminase C-terminal" evidence="3">
    <location>
        <begin position="158"/>
        <end position="276"/>
    </location>
</feature>
<sequence>GVVVTQGTDTMHMTSCALSLAWAGEGGRPPGRIAITGSQRSSDRGSSDAAENLIAAVHWAAEGPAPDGGMADAAVIVMHAGSDDGKCTVLPGCSVRKHHSSRRDAFRTVNSRPLAEISLTKEGPETRLMDWYEPSDEREVSQQPALFNPDVKITQLLAGPHLRGEVINAIAALDHDAIVIQGTGLGHLPIEDPMGDAPENLELRKAITEWCDSGRIALVSTLCIGGPVNMAVYSKGRGQMEIGIIGHDSRCGPDAALIKLHWLISRHGRDAEKIAALWT</sequence>
<evidence type="ECO:0008006" key="5">
    <source>
        <dbReference type="Google" id="ProtNLM"/>
    </source>
</evidence>
<dbReference type="EMBL" id="UINC01157692">
    <property type="protein sequence ID" value="SVD54825.1"/>
    <property type="molecule type" value="Genomic_DNA"/>
</dbReference>
<feature type="domain" description="L-asparaginase N-terminal" evidence="2">
    <location>
        <begin position="1"/>
        <end position="117"/>
    </location>
</feature>
<feature type="non-terminal residue" evidence="4">
    <location>
        <position position="279"/>
    </location>
</feature>
<feature type="region of interest" description="Disordered" evidence="1">
    <location>
        <begin position="28"/>
        <end position="47"/>
    </location>
</feature>
<dbReference type="InterPro" id="IPR027474">
    <property type="entry name" value="L-asparaginase_N"/>
</dbReference>
<name>A0A382W910_9ZZZZ</name>
<reference evidence="4" key="1">
    <citation type="submission" date="2018-05" db="EMBL/GenBank/DDBJ databases">
        <authorList>
            <person name="Lanie J.A."/>
            <person name="Ng W.-L."/>
            <person name="Kazmierczak K.M."/>
            <person name="Andrzejewski T.M."/>
            <person name="Davidsen T.M."/>
            <person name="Wayne K.J."/>
            <person name="Tettelin H."/>
            <person name="Glass J.I."/>
            <person name="Rusch D."/>
            <person name="Podicherti R."/>
            <person name="Tsui H.-C.T."/>
            <person name="Winkler M.E."/>
        </authorList>
    </citation>
    <scope>NUCLEOTIDE SEQUENCE</scope>
</reference>
<dbReference type="SUPFAM" id="SSF53774">
    <property type="entry name" value="Glutaminase/Asparaginase"/>
    <property type="match status" value="1"/>
</dbReference>
<feature type="non-terminal residue" evidence="4">
    <location>
        <position position="1"/>
    </location>
</feature>
<evidence type="ECO:0000259" key="3">
    <source>
        <dbReference type="Pfam" id="PF17763"/>
    </source>
</evidence>
<dbReference type="InterPro" id="IPR036152">
    <property type="entry name" value="Asp/glu_Ase-like_sf"/>
</dbReference>
<accession>A0A382W910</accession>
<dbReference type="Gene3D" id="3.40.50.1170">
    <property type="entry name" value="L-asparaginase, N-terminal domain"/>
    <property type="match status" value="1"/>
</dbReference>
<dbReference type="InterPro" id="IPR037152">
    <property type="entry name" value="L-asparaginase_N_sf"/>
</dbReference>
<evidence type="ECO:0000256" key="1">
    <source>
        <dbReference type="SAM" id="MobiDB-lite"/>
    </source>
</evidence>
<dbReference type="InterPro" id="IPR040919">
    <property type="entry name" value="Asparaginase_C"/>
</dbReference>
<dbReference type="PIRSF" id="PIRSF500176">
    <property type="entry name" value="L_ASNase"/>
    <property type="match status" value="1"/>
</dbReference>
<dbReference type="PIRSF" id="PIRSF001220">
    <property type="entry name" value="L-ASNase_gatD"/>
    <property type="match status" value="1"/>
</dbReference>
<protein>
    <recommendedName>
        <fullName evidence="5">L-asparaginase N-terminal domain-containing protein</fullName>
    </recommendedName>
</protein>
<evidence type="ECO:0000259" key="2">
    <source>
        <dbReference type="Pfam" id="PF00710"/>
    </source>
</evidence>
<gene>
    <name evidence="4" type="ORF">METZ01_LOCUS407679</name>
</gene>
<proteinExistence type="predicted"/>
<dbReference type="SMART" id="SM00870">
    <property type="entry name" value="Asparaginase"/>
    <property type="match status" value="1"/>
</dbReference>
<dbReference type="PANTHER" id="PTHR11707">
    <property type="entry name" value="L-ASPARAGINASE"/>
    <property type="match status" value="1"/>
</dbReference>
<evidence type="ECO:0000313" key="4">
    <source>
        <dbReference type="EMBL" id="SVD54825.1"/>
    </source>
</evidence>
<dbReference type="AlphaFoldDB" id="A0A382W910"/>
<dbReference type="PROSITE" id="PS51732">
    <property type="entry name" value="ASN_GLN_ASE_3"/>
    <property type="match status" value="1"/>
</dbReference>
<organism evidence="4">
    <name type="scientific">marine metagenome</name>
    <dbReference type="NCBI Taxonomy" id="408172"/>
    <lineage>
        <taxon>unclassified sequences</taxon>
        <taxon>metagenomes</taxon>
        <taxon>ecological metagenomes</taxon>
    </lineage>
</organism>